<dbReference type="EMBL" id="JASCIR010000050">
    <property type="protein sequence ID" value="MDI3390464.1"/>
    <property type="molecule type" value="Genomic_DNA"/>
</dbReference>
<organism evidence="2 3">
    <name type="scientific">Streptomyces solicavernae</name>
    <dbReference type="NCBI Taxonomy" id="3043614"/>
    <lineage>
        <taxon>Bacteria</taxon>
        <taxon>Bacillati</taxon>
        <taxon>Actinomycetota</taxon>
        <taxon>Actinomycetes</taxon>
        <taxon>Kitasatosporales</taxon>
        <taxon>Streptomycetaceae</taxon>
        <taxon>Streptomyces</taxon>
    </lineage>
</organism>
<evidence type="ECO:0000256" key="1">
    <source>
        <dbReference type="SAM" id="MobiDB-lite"/>
    </source>
</evidence>
<dbReference type="RefSeq" id="WP_282516952.1">
    <property type="nucleotide sequence ID" value="NZ_JASCIR010000050.1"/>
</dbReference>
<protein>
    <submittedName>
        <fullName evidence="2">Uncharacterized protein</fullName>
    </submittedName>
</protein>
<name>A0ABT6S194_9ACTN</name>
<feature type="region of interest" description="Disordered" evidence="1">
    <location>
        <begin position="1"/>
        <end position="26"/>
    </location>
</feature>
<gene>
    <name evidence="2" type="ORF">QIS99_30360</name>
</gene>
<sequence>MTRCPSHEQTAPPPVRPFRHDDDGRTVTTTAEILQRYAHHIASAVREVPARDLDTFINQTDRAAALLGTAGITGHEDIESARDYLCDARNSSSESESAALLTRADALLRFAWEMAEEYRAAVA</sequence>
<accession>A0ABT6S194</accession>
<dbReference type="Proteomes" id="UP001224661">
    <property type="component" value="Unassembled WGS sequence"/>
</dbReference>
<keyword evidence="3" id="KW-1185">Reference proteome</keyword>
<proteinExistence type="predicted"/>
<reference evidence="2 3" key="1">
    <citation type="submission" date="2023-05" db="EMBL/GenBank/DDBJ databases">
        <title>Draft genome sequence of Streptomyces sp. B-S-A8 isolated from a cave soil in Thailand.</title>
        <authorList>
            <person name="Chamroensaksri N."/>
            <person name="Muangham S."/>
        </authorList>
    </citation>
    <scope>NUCLEOTIDE SEQUENCE [LARGE SCALE GENOMIC DNA]</scope>
    <source>
        <strain evidence="2 3">B-S-A8</strain>
    </source>
</reference>
<evidence type="ECO:0000313" key="3">
    <source>
        <dbReference type="Proteomes" id="UP001224661"/>
    </source>
</evidence>
<evidence type="ECO:0000313" key="2">
    <source>
        <dbReference type="EMBL" id="MDI3390464.1"/>
    </source>
</evidence>
<comment type="caution">
    <text evidence="2">The sequence shown here is derived from an EMBL/GenBank/DDBJ whole genome shotgun (WGS) entry which is preliminary data.</text>
</comment>